<dbReference type="AlphaFoldDB" id="A0A1F5FF92"/>
<protein>
    <submittedName>
        <fullName evidence="2">Uncharacterized protein</fullName>
    </submittedName>
</protein>
<dbReference type="EMBL" id="MFAM01000051">
    <property type="protein sequence ID" value="OGD78328.1"/>
    <property type="molecule type" value="Genomic_DNA"/>
</dbReference>
<comment type="caution">
    <text evidence="2">The sequence shown here is derived from an EMBL/GenBank/DDBJ whole genome shotgun (WGS) entry which is preliminary data.</text>
</comment>
<dbReference type="Proteomes" id="UP000176682">
    <property type="component" value="Unassembled WGS sequence"/>
</dbReference>
<gene>
    <name evidence="2" type="ORF">A2368_04755</name>
</gene>
<sequence length="99" mass="10113">MATGGTEIIDTTVVHVEKRSGRRSQGHAADGVSSSGKEVGEAVMKVLHQGVLGGSVDEELAEEVAGGDKVFVSQAVVNGFSLTTGGNDVVMAQDLEMLA</sequence>
<feature type="region of interest" description="Disordered" evidence="1">
    <location>
        <begin position="17"/>
        <end position="36"/>
    </location>
</feature>
<reference evidence="2 3" key="1">
    <citation type="journal article" date="2016" name="Nat. Commun.">
        <title>Thousands of microbial genomes shed light on interconnected biogeochemical processes in an aquifer system.</title>
        <authorList>
            <person name="Anantharaman K."/>
            <person name="Brown C.T."/>
            <person name="Hug L.A."/>
            <person name="Sharon I."/>
            <person name="Castelle C.J."/>
            <person name="Probst A.J."/>
            <person name="Thomas B.C."/>
            <person name="Singh A."/>
            <person name="Wilkins M.J."/>
            <person name="Karaoz U."/>
            <person name="Brodie E.L."/>
            <person name="Williams K.H."/>
            <person name="Hubbard S.S."/>
            <person name="Banfield J.F."/>
        </authorList>
    </citation>
    <scope>NUCLEOTIDE SEQUENCE [LARGE SCALE GENOMIC DNA]</scope>
</reference>
<evidence type="ECO:0000313" key="2">
    <source>
        <dbReference type="EMBL" id="OGD78328.1"/>
    </source>
</evidence>
<accession>A0A1F5FF92</accession>
<evidence type="ECO:0000256" key="1">
    <source>
        <dbReference type="SAM" id="MobiDB-lite"/>
    </source>
</evidence>
<name>A0A1F5FF92_9BACT</name>
<proteinExistence type="predicted"/>
<organism evidence="2 3">
    <name type="scientific">Candidatus Collierbacteria bacterium RIFOXYB1_FULL_49_13</name>
    <dbReference type="NCBI Taxonomy" id="1817728"/>
    <lineage>
        <taxon>Bacteria</taxon>
        <taxon>Candidatus Collieribacteriota</taxon>
    </lineage>
</organism>
<evidence type="ECO:0000313" key="3">
    <source>
        <dbReference type="Proteomes" id="UP000176682"/>
    </source>
</evidence>